<sequence>MARPQIYPKADAKSQWFQTRYPGATMNANVGVIHTTEGTDWPSYGGGASAPTLTAKPDFKAKKLLFRQHFPIDKSARALVNLRGGTETNTLNAFQIELTGTCDPSTHAKWTKAGYAHIYWPEAPDWALRGLGELFAWLDKEHGIPLKCSVKFLPYPKSYGSAGGQRLSARAWQGYYGWLGHQHVPENSHGDPGNFPIAKVLAYAKGTTPPKTPTPSKPTSRIAALSSAVKPGGRHSQVRDLQQLLIKAGYGPIKGAVTDFYGVNTQGAVARFHDRNPKYKSIGLVRDPRIGPSGFVALQKMAGRR</sequence>
<gene>
    <name evidence="2" type="ORF">AB0E61_02840</name>
</gene>
<dbReference type="EMBL" id="JBEZVI010000002">
    <property type="protein sequence ID" value="MEU3709017.1"/>
    <property type="molecule type" value="Genomic_DNA"/>
</dbReference>
<dbReference type="InterPro" id="IPR002477">
    <property type="entry name" value="Peptidoglycan-bd-like"/>
</dbReference>
<evidence type="ECO:0000259" key="1">
    <source>
        <dbReference type="Pfam" id="PF01471"/>
    </source>
</evidence>
<dbReference type="Proteomes" id="UP001550853">
    <property type="component" value="Unassembled WGS sequence"/>
</dbReference>
<dbReference type="SUPFAM" id="SSF47090">
    <property type="entry name" value="PGBD-like"/>
    <property type="match status" value="1"/>
</dbReference>
<dbReference type="InterPro" id="IPR036366">
    <property type="entry name" value="PGBDSf"/>
</dbReference>
<reference evidence="2 3" key="1">
    <citation type="submission" date="2024-06" db="EMBL/GenBank/DDBJ databases">
        <title>The Natural Products Discovery Center: Release of the First 8490 Sequenced Strains for Exploring Actinobacteria Biosynthetic Diversity.</title>
        <authorList>
            <person name="Kalkreuter E."/>
            <person name="Kautsar S.A."/>
            <person name="Yang D."/>
            <person name="Bader C.D."/>
            <person name="Teijaro C.N."/>
            <person name="Fluegel L."/>
            <person name="Davis C.M."/>
            <person name="Simpson J.R."/>
            <person name="Lauterbach L."/>
            <person name="Steele A.D."/>
            <person name="Gui C."/>
            <person name="Meng S."/>
            <person name="Li G."/>
            <person name="Viehrig K."/>
            <person name="Ye F."/>
            <person name="Su P."/>
            <person name="Kiefer A.F."/>
            <person name="Nichols A."/>
            <person name="Cepeda A.J."/>
            <person name="Yan W."/>
            <person name="Fan B."/>
            <person name="Jiang Y."/>
            <person name="Adhikari A."/>
            <person name="Zheng C.-J."/>
            <person name="Schuster L."/>
            <person name="Cowan T.M."/>
            <person name="Smanski M.J."/>
            <person name="Chevrette M.G."/>
            <person name="De Carvalho L.P.S."/>
            <person name="Shen B."/>
        </authorList>
    </citation>
    <scope>NUCLEOTIDE SEQUENCE [LARGE SCALE GENOMIC DNA]</scope>
    <source>
        <strain evidence="2 3">NPDC033039</strain>
    </source>
</reference>
<evidence type="ECO:0000313" key="3">
    <source>
        <dbReference type="Proteomes" id="UP001550853"/>
    </source>
</evidence>
<dbReference type="RefSeq" id="WP_030287033.1">
    <property type="nucleotide sequence ID" value="NZ_JBEZVI010000002.1"/>
</dbReference>
<dbReference type="Pfam" id="PF01471">
    <property type="entry name" value="PG_binding_1"/>
    <property type="match status" value="1"/>
</dbReference>
<comment type="caution">
    <text evidence="2">The sequence shown here is derived from an EMBL/GenBank/DDBJ whole genome shotgun (WGS) entry which is preliminary data.</text>
</comment>
<organism evidence="2 3">
    <name type="scientific">Streptomyces catenulae</name>
    <dbReference type="NCBI Taxonomy" id="66875"/>
    <lineage>
        <taxon>Bacteria</taxon>
        <taxon>Bacillati</taxon>
        <taxon>Actinomycetota</taxon>
        <taxon>Actinomycetes</taxon>
        <taxon>Kitasatosporales</taxon>
        <taxon>Streptomycetaceae</taxon>
        <taxon>Streptomyces</taxon>
    </lineage>
</organism>
<protein>
    <submittedName>
        <fullName evidence="2">Peptidoglycan-binding domain-containing protein</fullName>
    </submittedName>
</protein>
<dbReference type="InterPro" id="IPR036365">
    <property type="entry name" value="PGBD-like_sf"/>
</dbReference>
<dbReference type="Gene3D" id="1.10.101.10">
    <property type="entry name" value="PGBD-like superfamily/PGBD"/>
    <property type="match status" value="1"/>
</dbReference>
<proteinExistence type="predicted"/>
<keyword evidence="3" id="KW-1185">Reference proteome</keyword>
<feature type="domain" description="Peptidoglycan binding-like" evidence="1">
    <location>
        <begin position="234"/>
        <end position="272"/>
    </location>
</feature>
<evidence type="ECO:0000313" key="2">
    <source>
        <dbReference type="EMBL" id="MEU3709017.1"/>
    </source>
</evidence>
<accession>A0ABV2YTE3</accession>
<name>A0ABV2YTE3_9ACTN</name>